<feature type="compositionally biased region" description="Polar residues" evidence="1">
    <location>
        <begin position="26"/>
        <end position="35"/>
    </location>
</feature>
<dbReference type="GeneID" id="63849529"/>
<dbReference type="RefSeq" id="XP_040792176.1">
    <property type="nucleotide sequence ID" value="XM_040932278.1"/>
</dbReference>
<gene>
    <name evidence="2" type="ORF">K460DRAFT_360478</name>
</gene>
<dbReference type="EMBL" id="ML976614">
    <property type="protein sequence ID" value="KAF1849613.1"/>
    <property type="molecule type" value="Genomic_DNA"/>
</dbReference>
<feature type="region of interest" description="Disordered" evidence="1">
    <location>
        <begin position="26"/>
        <end position="50"/>
    </location>
</feature>
<accession>A0A9P4GNA9</accession>
<sequence length="74" mass="8036">MDQRRRAFVGFSCVFEIEGGQVSRVQVGTGNSSEGTAEGGEASMESMTTANQVKWTRQVSAAIFSQRDEEKSSL</sequence>
<proteinExistence type="predicted"/>
<reference evidence="2" key="1">
    <citation type="submission" date="2020-01" db="EMBL/GenBank/DDBJ databases">
        <authorList>
            <consortium name="DOE Joint Genome Institute"/>
            <person name="Haridas S."/>
            <person name="Albert R."/>
            <person name="Binder M."/>
            <person name="Bloem J."/>
            <person name="Labutti K."/>
            <person name="Salamov A."/>
            <person name="Andreopoulos B."/>
            <person name="Baker S.E."/>
            <person name="Barry K."/>
            <person name="Bills G."/>
            <person name="Bluhm B.H."/>
            <person name="Cannon C."/>
            <person name="Castanera R."/>
            <person name="Culley D.E."/>
            <person name="Daum C."/>
            <person name="Ezra D."/>
            <person name="Gonzalez J.B."/>
            <person name="Henrissat B."/>
            <person name="Kuo A."/>
            <person name="Liang C."/>
            <person name="Lipzen A."/>
            <person name="Lutzoni F."/>
            <person name="Magnuson J."/>
            <person name="Mondo S."/>
            <person name="Nolan M."/>
            <person name="Ohm R."/>
            <person name="Pangilinan J."/>
            <person name="Park H.-J."/>
            <person name="Ramirez L."/>
            <person name="Alfaro M."/>
            <person name="Sun H."/>
            <person name="Tritt A."/>
            <person name="Yoshinaga Y."/>
            <person name="Zwiers L.-H."/>
            <person name="Turgeon B.G."/>
            <person name="Goodwin S.B."/>
            <person name="Spatafora J.W."/>
            <person name="Crous P.W."/>
            <person name="Grigoriev I.V."/>
        </authorList>
    </citation>
    <scope>NUCLEOTIDE SEQUENCE</scope>
    <source>
        <strain evidence="2">CBS 394.84</strain>
    </source>
</reference>
<evidence type="ECO:0000313" key="3">
    <source>
        <dbReference type="Proteomes" id="UP000800039"/>
    </source>
</evidence>
<comment type="caution">
    <text evidence="2">The sequence shown here is derived from an EMBL/GenBank/DDBJ whole genome shotgun (WGS) entry which is preliminary data.</text>
</comment>
<protein>
    <submittedName>
        <fullName evidence="2">Uncharacterized protein</fullName>
    </submittedName>
</protein>
<organism evidence="2 3">
    <name type="scientific">Cucurbitaria berberidis CBS 394.84</name>
    <dbReference type="NCBI Taxonomy" id="1168544"/>
    <lineage>
        <taxon>Eukaryota</taxon>
        <taxon>Fungi</taxon>
        <taxon>Dikarya</taxon>
        <taxon>Ascomycota</taxon>
        <taxon>Pezizomycotina</taxon>
        <taxon>Dothideomycetes</taxon>
        <taxon>Pleosporomycetidae</taxon>
        <taxon>Pleosporales</taxon>
        <taxon>Pleosporineae</taxon>
        <taxon>Cucurbitariaceae</taxon>
        <taxon>Cucurbitaria</taxon>
    </lineage>
</organism>
<name>A0A9P4GNA9_9PLEO</name>
<evidence type="ECO:0000313" key="2">
    <source>
        <dbReference type="EMBL" id="KAF1849613.1"/>
    </source>
</evidence>
<keyword evidence="3" id="KW-1185">Reference proteome</keyword>
<dbReference type="AlphaFoldDB" id="A0A9P4GNA9"/>
<dbReference type="Proteomes" id="UP000800039">
    <property type="component" value="Unassembled WGS sequence"/>
</dbReference>
<evidence type="ECO:0000256" key="1">
    <source>
        <dbReference type="SAM" id="MobiDB-lite"/>
    </source>
</evidence>